<dbReference type="PANTHER" id="PTHR11757:SF19">
    <property type="entry name" value="PROLYL ENDOPEPTIDASE-LIKE"/>
    <property type="match status" value="1"/>
</dbReference>
<dbReference type="EMBL" id="JACEON010000003">
    <property type="protein sequence ID" value="MBA4610848.1"/>
    <property type="molecule type" value="Genomic_DNA"/>
</dbReference>
<evidence type="ECO:0000259" key="6">
    <source>
        <dbReference type="Pfam" id="PF00326"/>
    </source>
</evidence>
<name>A0A838XQ48_9HYPH</name>
<dbReference type="Pfam" id="PF00326">
    <property type="entry name" value="Peptidase_S9"/>
    <property type="match status" value="1"/>
</dbReference>
<protein>
    <submittedName>
        <fullName evidence="8">S9 family peptidase</fullName>
    </submittedName>
</protein>
<evidence type="ECO:0000313" key="8">
    <source>
        <dbReference type="EMBL" id="MBA4610848.1"/>
    </source>
</evidence>
<feature type="compositionally biased region" description="Pro residues" evidence="5">
    <location>
        <begin position="1"/>
        <end position="10"/>
    </location>
</feature>
<dbReference type="GO" id="GO:0004252">
    <property type="term" value="F:serine-type endopeptidase activity"/>
    <property type="evidence" value="ECO:0007669"/>
    <property type="project" value="InterPro"/>
</dbReference>
<dbReference type="Gene3D" id="2.130.10.120">
    <property type="entry name" value="Prolyl oligopeptidase, N-terminal domain"/>
    <property type="match status" value="1"/>
</dbReference>
<dbReference type="AlphaFoldDB" id="A0A838XQ48"/>
<dbReference type="PANTHER" id="PTHR11757">
    <property type="entry name" value="PROTEASE FAMILY S9A OLIGOPEPTIDASE"/>
    <property type="match status" value="1"/>
</dbReference>
<gene>
    <name evidence="8" type="ORF">H1W37_04245</name>
</gene>
<evidence type="ECO:0000256" key="3">
    <source>
        <dbReference type="ARBA" id="ARBA00022801"/>
    </source>
</evidence>
<feature type="compositionally biased region" description="Basic and acidic residues" evidence="5">
    <location>
        <begin position="21"/>
        <end position="31"/>
    </location>
</feature>
<dbReference type="PRINTS" id="PR00862">
    <property type="entry name" value="PROLIGOPTASE"/>
</dbReference>
<comment type="caution">
    <text evidence="8">The sequence shown here is derived from an EMBL/GenBank/DDBJ whole genome shotgun (WGS) entry which is preliminary data.</text>
</comment>
<evidence type="ECO:0000256" key="5">
    <source>
        <dbReference type="SAM" id="MobiDB-lite"/>
    </source>
</evidence>
<dbReference type="Proteomes" id="UP000559404">
    <property type="component" value="Unassembled WGS sequence"/>
</dbReference>
<evidence type="ECO:0000259" key="7">
    <source>
        <dbReference type="Pfam" id="PF02897"/>
    </source>
</evidence>
<dbReference type="Pfam" id="PF02897">
    <property type="entry name" value="Peptidase_S9_N"/>
    <property type="match status" value="1"/>
</dbReference>
<evidence type="ECO:0000256" key="1">
    <source>
        <dbReference type="ARBA" id="ARBA00005228"/>
    </source>
</evidence>
<dbReference type="RefSeq" id="WP_181759048.1">
    <property type="nucleotide sequence ID" value="NZ_BMCR01000004.1"/>
</dbReference>
<dbReference type="InterPro" id="IPR001375">
    <property type="entry name" value="Peptidase_S9_cat"/>
</dbReference>
<sequence>MLNKTPPPAASSPTAASQAPRAEKRPVTHEIHGIARTDDYAWLRADNWQEVMRQPETLDAGIRAYLEAENAHLEAGMADTAGLQDTLFAEMKGRIKEDDSSVPAPDGPYAYGIRYVTGGQHPKLVRCPREGGAETVMIDGDKEAEGKAYFRLGGAMHSPDHSRLAWAYDDKGSEYYTLLVRDLATGADLADRIPDTGGGGVWSACGRYLFYVRLDDNHRPSKLFRHEVGTDPAGDVLVYEEADPGFFMGVGQTQSARFILIDSHDHETSEVRVIAADDPTAEPRLIAPRETAVEYSVEDDGERFVILTNADGAEDFRIVTAPVGAPGRDNWQDLVPHREGRLILSVTVYAKHMVRLEREDGLPRIVVRRLADGLEHAIAFDEEAYSLGLSDGYEFNTNRIRFSYSSMTTPSQVFDYDMETRERVLRKTQEVPSGHDPADYVTRRLQVPAEDGETVPVTLLYRADTPLDGSAPCLLYGYGSYGISIPASFNTNCLSLVDRGFVYAIAHIRGGKDKGFRWYADGRRQAKANTFTDFIAAARYLAAERFTSADRIVAQGGSAGGMLMGAVVNMAPDAFGGIIAEVPFVDVLNTMLDDTLPLTPPEWPEWGNPIASEADYRTIAAYSPYDNIAARAYPPILALGGLTDPRVTYWEPAKWVARLRERRTNDAPLYLKTNMDAGHGGASGRFDRLKEVALVYAFALKVTGKA</sequence>
<dbReference type="InterPro" id="IPR002471">
    <property type="entry name" value="Pept_S9_AS"/>
</dbReference>
<evidence type="ECO:0000256" key="2">
    <source>
        <dbReference type="ARBA" id="ARBA00022670"/>
    </source>
</evidence>
<keyword evidence="3" id="KW-0378">Hydrolase</keyword>
<proteinExistence type="inferred from homology"/>
<reference evidence="8 9" key="2">
    <citation type="submission" date="2020-08" db="EMBL/GenBank/DDBJ databases">
        <title>Stappia taiwanensis sp. nov., isolated from a coastal thermal spring.</title>
        <authorList>
            <person name="Kampfer P."/>
        </authorList>
    </citation>
    <scope>NUCLEOTIDE SEQUENCE [LARGE SCALE GENOMIC DNA]</scope>
    <source>
        <strain evidence="8 9">DSM 23284</strain>
    </source>
</reference>
<dbReference type="SUPFAM" id="SSF53474">
    <property type="entry name" value="alpha/beta-Hydrolases"/>
    <property type="match status" value="1"/>
</dbReference>
<organism evidence="8 9">
    <name type="scientific">Stappia taiwanensis</name>
    <dbReference type="NCBI Taxonomy" id="992267"/>
    <lineage>
        <taxon>Bacteria</taxon>
        <taxon>Pseudomonadati</taxon>
        <taxon>Pseudomonadota</taxon>
        <taxon>Alphaproteobacteria</taxon>
        <taxon>Hyphomicrobiales</taxon>
        <taxon>Stappiaceae</taxon>
        <taxon>Stappia</taxon>
    </lineage>
</organism>
<dbReference type="InterPro" id="IPR023302">
    <property type="entry name" value="Pept_S9A_N"/>
</dbReference>
<keyword evidence="2" id="KW-0645">Protease</keyword>
<dbReference type="SUPFAM" id="SSF50993">
    <property type="entry name" value="Peptidase/esterase 'gauge' domain"/>
    <property type="match status" value="1"/>
</dbReference>
<accession>A0A838XQ48</accession>
<feature type="domain" description="Peptidase S9A N-terminal" evidence="7">
    <location>
        <begin position="22"/>
        <end position="428"/>
    </location>
</feature>
<dbReference type="InterPro" id="IPR051543">
    <property type="entry name" value="Serine_Peptidase_S9A"/>
</dbReference>
<keyword evidence="9" id="KW-1185">Reference proteome</keyword>
<evidence type="ECO:0000256" key="4">
    <source>
        <dbReference type="ARBA" id="ARBA00022825"/>
    </source>
</evidence>
<feature type="domain" description="Peptidase S9 prolyl oligopeptidase catalytic" evidence="6">
    <location>
        <begin position="488"/>
        <end position="705"/>
    </location>
</feature>
<feature type="compositionally biased region" description="Low complexity" evidence="5">
    <location>
        <begin position="11"/>
        <end position="20"/>
    </location>
</feature>
<evidence type="ECO:0000313" key="9">
    <source>
        <dbReference type="Proteomes" id="UP000559404"/>
    </source>
</evidence>
<reference evidence="8 9" key="1">
    <citation type="submission" date="2020-07" db="EMBL/GenBank/DDBJ databases">
        <authorList>
            <person name="Li M."/>
        </authorList>
    </citation>
    <scope>NUCLEOTIDE SEQUENCE [LARGE SCALE GENOMIC DNA]</scope>
    <source>
        <strain evidence="8 9">DSM 23284</strain>
    </source>
</reference>
<dbReference type="Gene3D" id="3.40.50.1820">
    <property type="entry name" value="alpha/beta hydrolase"/>
    <property type="match status" value="1"/>
</dbReference>
<feature type="region of interest" description="Disordered" evidence="5">
    <location>
        <begin position="1"/>
        <end position="31"/>
    </location>
</feature>
<dbReference type="InterPro" id="IPR029058">
    <property type="entry name" value="AB_hydrolase_fold"/>
</dbReference>
<keyword evidence="4" id="KW-0720">Serine protease</keyword>
<dbReference type="PROSITE" id="PS00708">
    <property type="entry name" value="PRO_ENDOPEP_SER"/>
    <property type="match status" value="1"/>
</dbReference>
<comment type="similarity">
    <text evidence="1">Belongs to the peptidase S9A family.</text>
</comment>
<dbReference type="InterPro" id="IPR002470">
    <property type="entry name" value="Peptidase_S9A"/>
</dbReference>
<dbReference type="GO" id="GO:0006508">
    <property type="term" value="P:proteolysis"/>
    <property type="evidence" value="ECO:0007669"/>
    <property type="project" value="UniProtKB-KW"/>
</dbReference>